<gene>
    <name evidence="1" type="ORF">H4W34_003185</name>
</gene>
<dbReference type="Proteomes" id="UP000627838">
    <property type="component" value="Unassembled WGS sequence"/>
</dbReference>
<keyword evidence="2" id="KW-1185">Reference proteome</keyword>
<protein>
    <submittedName>
        <fullName evidence="1">Uncharacterized protein</fullName>
    </submittedName>
</protein>
<evidence type="ECO:0000313" key="2">
    <source>
        <dbReference type="Proteomes" id="UP000627838"/>
    </source>
</evidence>
<proteinExistence type="predicted"/>
<reference evidence="1 2" key="1">
    <citation type="submission" date="2020-10" db="EMBL/GenBank/DDBJ databases">
        <title>Sequencing the genomes of 1000 actinobacteria strains.</title>
        <authorList>
            <person name="Klenk H.-P."/>
        </authorList>
    </citation>
    <scope>NUCLEOTIDE SEQUENCE [LARGE SCALE GENOMIC DNA]</scope>
    <source>
        <strain evidence="1 2">DSM 46744</strain>
    </source>
</reference>
<dbReference type="InterPro" id="IPR036170">
    <property type="entry name" value="YezG-like_sf"/>
</dbReference>
<name>A0ABR9JS16_9ACTN</name>
<dbReference type="SUPFAM" id="SSF160424">
    <property type="entry name" value="BH3703-like"/>
    <property type="match status" value="1"/>
</dbReference>
<sequence length="163" mass="18477">MSEPPAEVPVPRQQPQPYDQQRYEELVQRLGRVLLQVTPEGWRRIDLKILMLAGVCDLQLTVLMKDGSTPMVDPPRDCTLIAGELRSMMYRTDEGAWFGMRFMMDPPSAYWISFNGDFDPLWDPPVPAEAWAQDLAVFPRTAEHVPGWLRERLQAPAAAPGNG</sequence>
<dbReference type="EMBL" id="JADBDZ010000001">
    <property type="protein sequence ID" value="MBE1533352.1"/>
    <property type="molecule type" value="Genomic_DNA"/>
</dbReference>
<dbReference type="RefSeq" id="WP_192759918.1">
    <property type="nucleotide sequence ID" value="NZ_JADBDZ010000001.1"/>
</dbReference>
<organism evidence="1 2">
    <name type="scientific">Actinomadura algeriensis</name>
    <dbReference type="NCBI Taxonomy" id="1679523"/>
    <lineage>
        <taxon>Bacteria</taxon>
        <taxon>Bacillati</taxon>
        <taxon>Actinomycetota</taxon>
        <taxon>Actinomycetes</taxon>
        <taxon>Streptosporangiales</taxon>
        <taxon>Thermomonosporaceae</taxon>
        <taxon>Actinomadura</taxon>
    </lineage>
</organism>
<comment type="caution">
    <text evidence="1">The sequence shown here is derived from an EMBL/GenBank/DDBJ whole genome shotgun (WGS) entry which is preliminary data.</text>
</comment>
<evidence type="ECO:0000313" key="1">
    <source>
        <dbReference type="EMBL" id="MBE1533352.1"/>
    </source>
</evidence>
<accession>A0ABR9JS16</accession>